<dbReference type="PANTHER" id="PTHR12874:SF28">
    <property type="entry name" value="F-BOX PROTEIN"/>
    <property type="match status" value="1"/>
</dbReference>
<organism evidence="3 4">
    <name type="scientific">Acorus gramineus</name>
    <name type="common">Dwarf sweet flag</name>
    <dbReference type="NCBI Taxonomy" id="55184"/>
    <lineage>
        <taxon>Eukaryota</taxon>
        <taxon>Viridiplantae</taxon>
        <taxon>Streptophyta</taxon>
        <taxon>Embryophyta</taxon>
        <taxon>Tracheophyta</taxon>
        <taxon>Spermatophyta</taxon>
        <taxon>Magnoliopsida</taxon>
        <taxon>Liliopsida</taxon>
        <taxon>Acoraceae</taxon>
        <taxon>Acorus</taxon>
    </lineage>
</organism>
<evidence type="ECO:0000256" key="1">
    <source>
        <dbReference type="RuleBase" id="RU369085"/>
    </source>
</evidence>
<evidence type="ECO:0000259" key="2">
    <source>
        <dbReference type="Pfam" id="PF00646"/>
    </source>
</evidence>
<keyword evidence="1" id="KW-0539">Nucleus</keyword>
<proteinExistence type="predicted"/>
<dbReference type="Pfam" id="PF00646">
    <property type="entry name" value="F-box"/>
    <property type="match status" value="1"/>
</dbReference>
<keyword evidence="1" id="KW-0833">Ubl conjugation pathway</keyword>
<comment type="caution">
    <text evidence="3">The sequence shown here is derived from an EMBL/GenBank/DDBJ whole genome shotgun (WGS) entry which is preliminary data.</text>
</comment>
<dbReference type="PANTHER" id="PTHR12874">
    <property type="entry name" value="F-BOX ONLY PROTEIN 48-RELATED"/>
    <property type="match status" value="1"/>
</dbReference>
<reference evidence="3" key="1">
    <citation type="journal article" date="2023" name="Nat. Commun.">
        <title>Diploid and tetraploid genomes of Acorus and the evolution of monocots.</title>
        <authorList>
            <person name="Ma L."/>
            <person name="Liu K.W."/>
            <person name="Li Z."/>
            <person name="Hsiao Y.Y."/>
            <person name="Qi Y."/>
            <person name="Fu T."/>
            <person name="Tang G.D."/>
            <person name="Zhang D."/>
            <person name="Sun W.H."/>
            <person name="Liu D.K."/>
            <person name="Li Y."/>
            <person name="Chen G.Z."/>
            <person name="Liu X.D."/>
            <person name="Liao X.Y."/>
            <person name="Jiang Y.T."/>
            <person name="Yu X."/>
            <person name="Hao Y."/>
            <person name="Huang J."/>
            <person name="Zhao X.W."/>
            <person name="Ke S."/>
            <person name="Chen Y.Y."/>
            <person name="Wu W.L."/>
            <person name="Hsu J.L."/>
            <person name="Lin Y.F."/>
            <person name="Huang M.D."/>
            <person name="Li C.Y."/>
            <person name="Huang L."/>
            <person name="Wang Z.W."/>
            <person name="Zhao X."/>
            <person name="Zhong W.Y."/>
            <person name="Peng D.H."/>
            <person name="Ahmad S."/>
            <person name="Lan S."/>
            <person name="Zhang J.S."/>
            <person name="Tsai W.C."/>
            <person name="Van de Peer Y."/>
            <person name="Liu Z.J."/>
        </authorList>
    </citation>
    <scope>NUCLEOTIDE SEQUENCE</scope>
    <source>
        <strain evidence="3">SCP</strain>
    </source>
</reference>
<dbReference type="GO" id="GO:0019005">
    <property type="term" value="C:SCF ubiquitin ligase complex"/>
    <property type="evidence" value="ECO:0007669"/>
    <property type="project" value="UniProtKB-UniRule"/>
</dbReference>
<dbReference type="GO" id="GO:0031146">
    <property type="term" value="P:SCF-dependent proteasomal ubiquitin-dependent protein catabolic process"/>
    <property type="evidence" value="ECO:0007669"/>
    <property type="project" value="UniProtKB-UniRule"/>
</dbReference>
<dbReference type="SUPFAM" id="SSF81383">
    <property type="entry name" value="F-box domain"/>
    <property type="match status" value="1"/>
</dbReference>
<gene>
    <name evidence="3" type="ORF">QJS04_geneDACA001721</name>
</gene>
<feature type="domain" description="F-box" evidence="2">
    <location>
        <begin position="21"/>
        <end position="56"/>
    </location>
</feature>
<dbReference type="AlphaFoldDB" id="A0AAV9BFN5"/>
<comment type="subunit">
    <text evidence="1">Component of the SCF-type E3 ligase complex.</text>
</comment>
<comment type="function">
    <text evidence="1">Acts as a component of a SCF E3 ubiquitin ligase complexes.</text>
</comment>
<dbReference type="Proteomes" id="UP001179952">
    <property type="component" value="Unassembled WGS sequence"/>
</dbReference>
<name>A0AAV9BFN5_ACOGR</name>
<dbReference type="GO" id="GO:0009740">
    <property type="term" value="P:gibberellic acid mediated signaling pathway"/>
    <property type="evidence" value="ECO:0007669"/>
    <property type="project" value="TreeGrafter"/>
</dbReference>
<protein>
    <recommendedName>
        <fullName evidence="1">F-box protein</fullName>
    </recommendedName>
</protein>
<dbReference type="GO" id="GO:0005634">
    <property type="term" value="C:nucleus"/>
    <property type="evidence" value="ECO:0007669"/>
    <property type="project" value="UniProtKB-SubCell"/>
</dbReference>
<dbReference type="CDD" id="cd09917">
    <property type="entry name" value="F-box_SF"/>
    <property type="match status" value="1"/>
</dbReference>
<comment type="subcellular location">
    <subcellularLocation>
        <location evidence="1">Nucleus</location>
    </subcellularLocation>
</comment>
<dbReference type="GO" id="GO:0016567">
    <property type="term" value="P:protein ubiquitination"/>
    <property type="evidence" value="ECO:0007669"/>
    <property type="project" value="UniProtKB-UniRule"/>
</dbReference>
<comment type="pathway">
    <text evidence="1">Protein modification; protein ubiquitination.</text>
</comment>
<dbReference type="Gene3D" id="1.20.1280.50">
    <property type="match status" value="1"/>
</dbReference>
<accession>A0AAV9BFN5</accession>
<dbReference type="InterPro" id="IPR036047">
    <property type="entry name" value="F-box-like_dom_sf"/>
</dbReference>
<reference evidence="3" key="2">
    <citation type="submission" date="2023-06" db="EMBL/GenBank/DDBJ databases">
        <authorList>
            <person name="Ma L."/>
            <person name="Liu K.-W."/>
            <person name="Li Z."/>
            <person name="Hsiao Y.-Y."/>
            <person name="Qi Y."/>
            <person name="Fu T."/>
            <person name="Tang G."/>
            <person name="Zhang D."/>
            <person name="Sun W.-H."/>
            <person name="Liu D.-K."/>
            <person name="Li Y."/>
            <person name="Chen G.-Z."/>
            <person name="Liu X.-D."/>
            <person name="Liao X.-Y."/>
            <person name="Jiang Y.-T."/>
            <person name="Yu X."/>
            <person name="Hao Y."/>
            <person name="Huang J."/>
            <person name="Zhao X.-W."/>
            <person name="Ke S."/>
            <person name="Chen Y.-Y."/>
            <person name="Wu W.-L."/>
            <person name="Hsu J.-L."/>
            <person name="Lin Y.-F."/>
            <person name="Huang M.-D."/>
            <person name="Li C.-Y."/>
            <person name="Huang L."/>
            <person name="Wang Z.-W."/>
            <person name="Zhao X."/>
            <person name="Zhong W.-Y."/>
            <person name="Peng D.-H."/>
            <person name="Ahmad S."/>
            <person name="Lan S."/>
            <person name="Zhang J.-S."/>
            <person name="Tsai W.-C."/>
            <person name="Van De Peer Y."/>
            <person name="Liu Z.-J."/>
        </authorList>
    </citation>
    <scope>NUCLEOTIDE SEQUENCE</scope>
    <source>
        <strain evidence="3">SCP</strain>
        <tissue evidence="3">Leaves</tissue>
    </source>
</reference>
<dbReference type="GO" id="GO:0005737">
    <property type="term" value="C:cytoplasm"/>
    <property type="evidence" value="ECO:0007669"/>
    <property type="project" value="TreeGrafter"/>
</dbReference>
<dbReference type="InterPro" id="IPR001810">
    <property type="entry name" value="F-box_dom"/>
</dbReference>
<dbReference type="EMBL" id="JAUJYN010000003">
    <property type="protein sequence ID" value="KAK1275268.1"/>
    <property type="molecule type" value="Genomic_DNA"/>
</dbReference>
<evidence type="ECO:0000313" key="4">
    <source>
        <dbReference type="Proteomes" id="UP001179952"/>
    </source>
</evidence>
<keyword evidence="4" id="KW-1185">Reference proteome</keyword>
<evidence type="ECO:0000313" key="3">
    <source>
        <dbReference type="EMBL" id="KAK1275268.1"/>
    </source>
</evidence>
<sequence>MTTETTSLATPGEGGVSGFYDFPEEIQLCILSFLSPSDIAAFAATSKRSLSFCRSDAACASAGLWSCMCHRRWDSLTQIPRWGGGRVSYRSLYRTLDRWENLIGFWRRIGRGPPSASPPSLVFFEWGSSFLIGSRVSPSLTGYGVLKIPFIWMGFSLSGEPVSYLDPERRFDLASGDFVEAVDSDLVPVSVGFVGGNHFVVEERGFCRRSSSSDEEGSVVGGSSPPDCLMSDVYQYFANRTSTGRRHRRRERQGRRKLDPEHFMKVANCYPTPDRPLQGLWKGICDDMRLEFYLVTYDDIGGITCRRVGESVGPFSGYCPVFWTSNTTFIEPPFSIEEENIYQTREHIQPLDPSCINGSSLYERIVAHILRINSSYDLVIPDLSGNATDPRNVEGRIWQYKDGTFGFGFLRNNDIVDLKHIVLDGCLLDTV</sequence>